<organism evidence="2 3">
    <name type="scientific">Meloidogyne hapla</name>
    <name type="common">Root-knot nematode worm</name>
    <dbReference type="NCBI Taxonomy" id="6305"/>
    <lineage>
        <taxon>Eukaryota</taxon>
        <taxon>Metazoa</taxon>
        <taxon>Ecdysozoa</taxon>
        <taxon>Nematoda</taxon>
        <taxon>Chromadorea</taxon>
        <taxon>Rhabditida</taxon>
        <taxon>Tylenchina</taxon>
        <taxon>Tylenchomorpha</taxon>
        <taxon>Tylenchoidea</taxon>
        <taxon>Meloidogynidae</taxon>
        <taxon>Meloidogyninae</taxon>
        <taxon>Meloidogyne</taxon>
    </lineage>
</organism>
<protein>
    <submittedName>
        <fullName evidence="3">RRM domain-containing protein</fullName>
    </submittedName>
</protein>
<accession>A0A1I8BYC6</accession>
<dbReference type="Gene3D" id="3.30.70.330">
    <property type="match status" value="2"/>
</dbReference>
<proteinExistence type="predicted"/>
<dbReference type="AlphaFoldDB" id="A0A1I8BYC6"/>
<sequence>MKVRHDSEESFSSCHSSPSIHEHVQELQSNTSSKRSRRSTEEQHVLAVKNLKGRGKVIQLRDLFYVFNLNARADDDKPDNIDNVIDIRFLSDCTIIKMLTKDAACRAKSALNESWLFDKFIKVDWASIPQCQLFHNSNKPPLAQAFRRRNDSAKRRQRQAGNRVTTNANRRGDYDNCGDVDDIQAQLAYYVTNLPSKRTRFLRPGTGLNEVQNLSYVRHYSDKKNKKEDKQGSSSTINSHNQHSPHKRFINSVCTRTVARDRCPPSPVLEVEGLEYSGDLGNNILARTDLITLFTFCGVVKDIDIGYCKQDNIVEKCFGSCKHRALVQMENVEQATRAINEFDHSWQMGRFILVTYSVQQCIEHDRNINRRDRYSHRRFVQS</sequence>
<name>A0A1I8BYC6_MELHA</name>
<evidence type="ECO:0000313" key="2">
    <source>
        <dbReference type="Proteomes" id="UP000095281"/>
    </source>
</evidence>
<dbReference type="CDD" id="cd00590">
    <property type="entry name" value="RRM_SF"/>
    <property type="match status" value="1"/>
</dbReference>
<feature type="compositionally biased region" description="Low complexity" evidence="1">
    <location>
        <begin position="10"/>
        <end position="19"/>
    </location>
</feature>
<feature type="region of interest" description="Disordered" evidence="1">
    <location>
        <begin position="1"/>
        <end position="41"/>
    </location>
</feature>
<feature type="compositionally biased region" description="Basic and acidic residues" evidence="1">
    <location>
        <begin position="220"/>
        <end position="231"/>
    </location>
</feature>
<feature type="region of interest" description="Disordered" evidence="1">
    <location>
        <begin position="220"/>
        <end position="246"/>
    </location>
</feature>
<reference evidence="3" key="1">
    <citation type="submission" date="2016-11" db="UniProtKB">
        <authorList>
            <consortium name="WormBaseParasite"/>
        </authorList>
    </citation>
    <scope>IDENTIFICATION</scope>
</reference>
<feature type="compositionally biased region" description="Polar residues" evidence="1">
    <location>
        <begin position="232"/>
        <end position="242"/>
    </location>
</feature>
<dbReference type="GO" id="GO:0003676">
    <property type="term" value="F:nucleic acid binding"/>
    <property type="evidence" value="ECO:0007669"/>
    <property type="project" value="InterPro"/>
</dbReference>
<feature type="compositionally biased region" description="Polar residues" evidence="1">
    <location>
        <begin position="159"/>
        <end position="169"/>
    </location>
</feature>
<feature type="region of interest" description="Disordered" evidence="1">
    <location>
        <begin position="147"/>
        <end position="173"/>
    </location>
</feature>
<evidence type="ECO:0000256" key="1">
    <source>
        <dbReference type="SAM" id="MobiDB-lite"/>
    </source>
</evidence>
<dbReference type="InterPro" id="IPR012677">
    <property type="entry name" value="Nucleotide-bd_a/b_plait_sf"/>
</dbReference>
<dbReference type="Proteomes" id="UP000095281">
    <property type="component" value="Unplaced"/>
</dbReference>
<evidence type="ECO:0000313" key="3">
    <source>
        <dbReference type="WBParaSite" id="MhA1_Contig817.frz3.gene3"/>
    </source>
</evidence>
<dbReference type="SUPFAM" id="SSF54928">
    <property type="entry name" value="RNA-binding domain, RBD"/>
    <property type="match status" value="2"/>
</dbReference>
<keyword evidence="2" id="KW-1185">Reference proteome</keyword>
<dbReference type="WBParaSite" id="MhA1_Contig817.frz3.gene3">
    <property type="protein sequence ID" value="MhA1_Contig817.frz3.gene3"/>
    <property type="gene ID" value="MhA1_Contig817.frz3.gene3"/>
</dbReference>
<dbReference type="InterPro" id="IPR035979">
    <property type="entry name" value="RBD_domain_sf"/>
</dbReference>